<evidence type="ECO:0000313" key="1">
    <source>
        <dbReference type="EMBL" id="GGC51331.1"/>
    </source>
</evidence>
<evidence type="ECO:0008006" key="3">
    <source>
        <dbReference type="Google" id="ProtNLM"/>
    </source>
</evidence>
<gene>
    <name evidence="1" type="ORF">GCM10011506_41330</name>
</gene>
<proteinExistence type="predicted"/>
<protein>
    <recommendedName>
        <fullName evidence="3">DUF4848 domain-containing protein</fullName>
    </recommendedName>
</protein>
<organism evidence="1 2">
    <name type="scientific">Marivirga lumbricoides</name>
    <dbReference type="NCBI Taxonomy" id="1046115"/>
    <lineage>
        <taxon>Bacteria</taxon>
        <taxon>Pseudomonadati</taxon>
        <taxon>Bacteroidota</taxon>
        <taxon>Cytophagia</taxon>
        <taxon>Cytophagales</taxon>
        <taxon>Marivirgaceae</taxon>
        <taxon>Marivirga</taxon>
    </lineage>
</organism>
<dbReference type="RefSeq" id="WP_188467233.1">
    <property type="nucleotide sequence ID" value="NZ_BAABHU010000015.1"/>
</dbReference>
<dbReference type="PROSITE" id="PS51257">
    <property type="entry name" value="PROKAR_LIPOPROTEIN"/>
    <property type="match status" value="1"/>
</dbReference>
<keyword evidence="2" id="KW-1185">Reference proteome</keyword>
<accession>A0ABQ1N1G0</accession>
<comment type="caution">
    <text evidence="1">The sequence shown here is derived from an EMBL/GenBank/DDBJ whole genome shotgun (WGS) entry which is preliminary data.</text>
</comment>
<dbReference type="EMBL" id="BMEC01000015">
    <property type="protein sequence ID" value="GGC51331.1"/>
    <property type="molecule type" value="Genomic_DNA"/>
</dbReference>
<dbReference type="Proteomes" id="UP000636010">
    <property type="component" value="Unassembled WGS sequence"/>
</dbReference>
<evidence type="ECO:0000313" key="2">
    <source>
        <dbReference type="Proteomes" id="UP000636010"/>
    </source>
</evidence>
<reference evidence="2" key="1">
    <citation type="journal article" date="2019" name="Int. J. Syst. Evol. Microbiol.">
        <title>The Global Catalogue of Microorganisms (GCM) 10K type strain sequencing project: providing services to taxonomists for standard genome sequencing and annotation.</title>
        <authorList>
            <consortium name="The Broad Institute Genomics Platform"/>
            <consortium name="The Broad Institute Genome Sequencing Center for Infectious Disease"/>
            <person name="Wu L."/>
            <person name="Ma J."/>
        </authorList>
    </citation>
    <scope>NUCLEOTIDE SEQUENCE [LARGE SCALE GENOMIC DNA]</scope>
    <source>
        <strain evidence="2">CGMCC 1.10832</strain>
    </source>
</reference>
<name>A0ABQ1N1G0_9BACT</name>
<sequence length="347" mass="40312">MKNLFKFLLLITVLYSCNEESLYIDKDNYIKFSSYDEFLNTLNEFRQYNHDEKKEWLEKKQMNSWGLNAMEVYKNLNIESLNSLEEIKDYVSQNSNYLELIKDENGEFTLETILRDRPESYLVNDDHILLIKDRAVKIFNSGYASTDINNLHLLKEVKEETFGKNQPPEINFSIKQTRSEILNNNNRDLAYNCGQEMTDREDNGKNRTYIRIEVTAKRSYNDTPWLISSEWLIRPYKKTLGVWYYASRTITGKLRARLDFIDDGTFLPFGTWNNTEFFDCHINPGNVNSYYGSAGLISWIHPTNPLNASPSFHLGAIDFTGDTPDTAPAIISCNPQMIISGLINNCL</sequence>